<dbReference type="InterPro" id="IPR007863">
    <property type="entry name" value="Peptidase_M16_C"/>
</dbReference>
<dbReference type="AlphaFoldDB" id="A0A1H3JW24"/>
<evidence type="ECO:0000259" key="1">
    <source>
        <dbReference type="Pfam" id="PF05193"/>
    </source>
</evidence>
<organism evidence="2 3">
    <name type="scientific">Proteiniborus ethanoligenes</name>
    <dbReference type="NCBI Taxonomy" id="415015"/>
    <lineage>
        <taxon>Bacteria</taxon>
        <taxon>Bacillati</taxon>
        <taxon>Bacillota</taxon>
        <taxon>Clostridia</taxon>
        <taxon>Eubacteriales</taxon>
        <taxon>Proteiniborus</taxon>
    </lineage>
</organism>
<dbReference type="SUPFAM" id="SSF63411">
    <property type="entry name" value="LuxS/MPP-like metallohydrolase"/>
    <property type="match status" value="2"/>
</dbReference>
<proteinExistence type="predicted"/>
<dbReference type="Proteomes" id="UP000198625">
    <property type="component" value="Unassembled WGS sequence"/>
</dbReference>
<dbReference type="PANTHER" id="PTHR11851:SF186">
    <property type="entry name" value="INACTIVE METALLOPROTEASE YMFF-RELATED"/>
    <property type="match status" value="1"/>
</dbReference>
<sequence length="432" mass="50364">MEYIRKEIGDGIGLNIINTDKFKSSLLSFSFIRPLSDEEASLNALIPLVLRQGTENYRTSIDIERKLEELYGANLSIDVNKKGEKHIIKFSIEGANVDFTGEADYAVKLLEMLLEIIYNPLLENGAFLEKYIYQEKENMIKRIESRINDKKQYAVERCIEEMCRGEKFSIYKFGSAEDVKKITKDNLYSHYQKMLKTSFIEITAVGKEFHFEDKLYKSLELQRNDIVHIQRENISSKKLSGKSVIYEKMDVNQGKLILGYRINIPYENPLFNAFIVGNEILGGGPNSKLFTYVRERESLAYYVYSQILKYKSIMLVSSGIETDKFEKTKEIIKMQVEEIIKGNFSEEDINNAKNSIVTSIKTLQDSNYSLAEFYLTNVISKENKSFDEYIYNICKVNREEIIKSFKDLKLDTIYFLTNETIETRSEERYFEH</sequence>
<evidence type="ECO:0000313" key="2">
    <source>
        <dbReference type="EMBL" id="SDY43819.1"/>
    </source>
</evidence>
<dbReference type="NCBIfam" id="NF047422">
    <property type="entry name" value="YfmF_fam"/>
    <property type="match status" value="1"/>
</dbReference>
<name>A0A1H3JW24_9FIRM</name>
<evidence type="ECO:0000313" key="3">
    <source>
        <dbReference type="Proteomes" id="UP000198625"/>
    </source>
</evidence>
<dbReference type="PANTHER" id="PTHR11851">
    <property type="entry name" value="METALLOPROTEASE"/>
    <property type="match status" value="1"/>
</dbReference>
<keyword evidence="3" id="KW-1185">Reference proteome</keyword>
<dbReference type="STRING" id="415015.SAMN05660462_00030"/>
<dbReference type="OrthoDB" id="9762085at2"/>
<reference evidence="2 3" key="1">
    <citation type="submission" date="2016-10" db="EMBL/GenBank/DDBJ databases">
        <authorList>
            <person name="de Groot N.N."/>
        </authorList>
    </citation>
    <scope>NUCLEOTIDE SEQUENCE [LARGE SCALE GENOMIC DNA]</scope>
    <source>
        <strain evidence="2 3">DSM 21650</strain>
    </source>
</reference>
<dbReference type="InterPro" id="IPR011249">
    <property type="entry name" value="Metalloenz_LuxS/M16"/>
</dbReference>
<gene>
    <name evidence="2" type="ORF">SAMN05660462_00030</name>
</gene>
<dbReference type="EMBL" id="FNQE01000001">
    <property type="protein sequence ID" value="SDY43819.1"/>
    <property type="molecule type" value="Genomic_DNA"/>
</dbReference>
<dbReference type="RefSeq" id="WP_091725546.1">
    <property type="nucleotide sequence ID" value="NZ_FNQE01000001.1"/>
</dbReference>
<protein>
    <submittedName>
        <fullName evidence="2">Predicted Zn-dependent peptidase</fullName>
    </submittedName>
</protein>
<dbReference type="Pfam" id="PF05193">
    <property type="entry name" value="Peptidase_M16_C"/>
    <property type="match status" value="1"/>
</dbReference>
<dbReference type="InterPro" id="IPR050361">
    <property type="entry name" value="MPP/UQCRC_Complex"/>
</dbReference>
<feature type="domain" description="Peptidase M16 C-terminal" evidence="1">
    <location>
        <begin position="181"/>
        <end position="355"/>
    </location>
</feature>
<accession>A0A1H3JW24</accession>
<dbReference type="GO" id="GO:0046872">
    <property type="term" value="F:metal ion binding"/>
    <property type="evidence" value="ECO:0007669"/>
    <property type="project" value="InterPro"/>
</dbReference>
<dbReference type="Gene3D" id="3.30.830.10">
    <property type="entry name" value="Metalloenzyme, LuxS/M16 peptidase-like"/>
    <property type="match status" value="2"/>
</dbReference>